<sequence>MSNHTKVVDGVVVTNTDFPPPRDWTNVYDEIGGDMRWNDDLEEMIKDRGLDGDVQPFYGTCSYTGEALFLMQVGGKQFLFWNALDDSMYFLKGNLTLEKIVAGLDEEVASTGCVTQALDKKQNIYVDMLWLQKVSMSQYTTVSDGVVVTDNGIPPPANWVNSYESIGGDMLWGQGGQIEDEVRGRGIDGDIRPHYGMAPYTGEALYLFEVGSGKFFFYNAIDGSMLQIKDQSDLKSIVDILDDENRGLPAIDMEEV</sequence>
<organism evidence="1 2">
    <name type="scientific">Fusarium fujikuroi</name>
    <name type="common">Bakanae and foot rot disease fungus</name>
    <name type="synonym">Gibberella fujikuroi</name>
    <dbReference type="NCBI Taxonomy" id="5127"/>
    <lineage>
        <taxon>Eukaryota</taxon>
        <taxon>Fungi</taxon>
        <taxon>Dikarya</taxon>
        <taxon>Ascomycota</taxon>
        <taxon>Pezizomycotina</taxon>
        <taxon>Sordariomycetes</taxon>
        <taxon>Hypocreomycetidae</taxon>
        <taxon>Hypocreales</taxon>
        <taxon>Nectriaceae</taxon>
        <taxon>Fusarium</taxon>
        <taxon>Fusarium fujikuroi species complex</taxon>
    </lineage>
</organism>
<name>A0A9Q9RT22_FUSFU</name>
<evidence type="ECO:0000313" key="2">
    <source>
        <dbReference type="Proteomes" id="UP000760494"/>
    </source>
</evidence>
<gene>
    <name evidence="1" type="ORF">C2S_10297</name>
</gene>
<evidence type="ECO:0000313" key="1">
    <source>
        <dbReference type="EMBL" id="VTT76263.1"/>
    </source>
</evidence>
<accession>A0A9Q9RT22</accession>
<dbReference type="EMBL" id="CABFJX010000383">
    <property type="protein sequence ID" value="VTT76263.1"/>
    <property type="molecule type" value="Genomic_DNA"/>
</dbReference>
<comment type="caution">
    <text evidence="1">The sequence shown here is derived from an EMBL/GenBank/DDBJ whole genome shotgun (WGS) entry which is preliminary data.</text>
</comment>
<dbReference type="AlphaFoldDB" id="A0A9Q9RT22"/>
<dbReference type="Proteomes" id="UP000760494">
    <property type="component" value="Unassembled WGS sequence"/>
</dbReference>
<reference evidence="1" key="1">
    <citation type="submission" date="2019-05" db="EMBL/GenBank/DDBJ databases">
        <authorList>
            <person name="Piombo E."/>
        </authorList>
    </citation>
    <scope>NUCLEOTIDE SEQUENCE</scope>
    <source>
        <strain evidence="1">C2S</strain>
    </source>
</reference>
<proteinExistence type="predicted"/>
<protein>
    <submittedName>
        <fullName evidence="1">Uncharacterized protein</fullName>
    </submittedName>
</protein>